<keyword evidence="1" id="KW-0472">Membrane</keyword>
<name>A0A195FHL5_9HYME</name>
<dbReference type="AlphaFoldDB" id="A0A195FHL5"/>
<keyword evidence="3" id="KW-1185">Reference proteome</keyword>
<gene>
    <name evidence="2" type="ORF">ALC56_05128</name>
</gene>
<dbReference type="EMBL" id="KQ981523">
    <property type="protein sequence ID" value="KYN40185.1"/>
    <property type="molecule type" value="Genomic_DNA"/>
</dbReference>
<evidence type="ECO:0000313" key="2">
    <source>
        <dbReference type="EMBL" id="KYN40185.1"/>
    </source>
</evidence>
<keyword evidence="1" id="KW-1133">Transmembrane helix</keyword>
<evidence type="ECO:0000256" key="1">
    <source>
        <dbReference type="SAM" id="Phobius"/>
    </source>
</evidence>
<organism evidence="2 3">
    <name type="scientific">Trachymyrmex septentrionalis</name>
    <dbReference type="NCBI Taxonomy" id="34720"/>
    <lineage>
        <taxon>Eukaryota</taxon>
        <taxon>Metazoa</taxon>
        <taxon>Ecdysozoa</taxon>
        <taxon>Arthropoda</taxon>
        <taxon>Hexapoda</taxon>
        <taxon>Insecta</taxon>
        <taxon>Pterygota</taxon>
        <taxon>Neoptera</taxon>
        <taxon>Endopterygota</taxon>
        <taxon>Hymenoptera</taxon>
        <taxon>Apocrita</taxon>
        <taxon>Aculeata</taxon>
        <taxon>Formicoidea</taxon>
        <taxon>Formicidae</taxon>
        <taxon>Myrmicinae</taxon>
        <taxon>Trachymyrmex</taxon>
    </lineage>
</organism>
<evidence type="ECO:0000313" key="3">
    <source>
        <dbReference type="Proteomes" id="UP000078541"/>
    </source>
</evidence>
<accession>A0A195FHL5</accession>
<protein>
    <submittedName>
        <fullName evidence="2">Uncharacterized protein</fullName>
    </submittedName>
</protein>
<keyword evidence="1" id="KW-0812">Transmembrane</keyword>
<sequence length="75" mass="8421">MEVSSFKLSSYIFDSWRLCFESSKACVTFAINCPDSQAIFSVLPRIALNLLLAVVASLSLWWLPKYAAPTLVLNY</sequence>
<reference evidence="2 3" key="1">
    <citation type="submission" date="2016-03" db="EMBL/GenBank/DDBJ databases">
        <title>Trachymyrmex septentrionalis WGS genome.</title>
        <authorList>
            <person name="Nygaard S."/>
            <person name="Hu H."/>
            <person name="Boomsma J."/>
            <person name="Zhang G."/>
        </authorList>
    </citation>
    <scope>NUCLEOTIDE SEQUENCE [LARGE SCALE GENOMIC DNA]</scope>
    <source>
        <strain evidence="2">Tsep2-gDNA-1</strain>
        <tissue evidence="2">Whole body</tissue>
    </source>
</reference>
<proteinExistence type="predicted"/>
<feature type="transmembrane region" description="Helical" evidence="1">
    <location>
        <begin position="46"/>
        <end position="63"/>
    </location>
</feature>
<dbReference type="Proteomes" id="UP000078541">
    <property type="component" value="Unassembled WGS sequence"/>
</dbReference>